<comment type="caution">
    <text evidence="2">The sequence shown here is derived from an EMBL/GenBank/DDBJ whole genome shotgun (WGS) entry which is preliminary data.</text>
</comment>
<organism evidence="2 3">
    <name type="scientific">Lacticaseibacillus brantae DSM 23927</name>
    <dbReference type="NCBI Taxonomy" id="1423727"/>
    <lineage>
        <taxon>Bacteria</taxon>
        <taxon>Bacillati</taxon>
        <taxon>Bacillota</taxon>
        <taxon>Bacilli</taxon>
        <taxon>Lactobacillales</taxon>
        <taxon>Lactobacillaceae</taxon>
        <taxon>Lacticaseibacillus</taxon>
    </lineage>
</organism>
<dbReference type="Proteomes" id="UP000051672">
    <property type="component" value="Unassembled WGS sequence"/>
</dbReference>
<dbReference type="PATRIC" id="fig|1423727.3.peg.1907"/>
<proteinExistence type="inferred from homology"/>
<dbReference type="NCBIfam" id="NF006670">
    <property type="entry name" value="PRK09218.1"/>
    <property type="match status" value="1"/>
</dbReference>
<dbReference type="GO" id="GO:0042586">
    <property type="term" value="F:peptide deformylase activity"/>
    <property type="evidence" value="ECO:0007669"/>
    <property type="project" value="InterPro"/>
</dbReference>
<dbReference type="Gene3D" id="3.90.45.10">
    <property type="entry name" value="Peptide deformylase"/>
    <property type="match status" value="1"/>
</dbReference>
<dbReference type="InterPro" id="IPR036821">
    <property type="entry name" value="Peptide_deformylase_sf"/>
</dbReference>
<evidence type="ECO:0000256" key="1">
    <source>
        <dbReference type="ARBA" id="ARBA00010759"/>
    </source>
</evidence>
<protein>
    <submittedName>
        <fullName evidence="2">Peptide deformylase</fullName>
    </submittedName>
</protein>
<name>A0A0R2AW36_9LACO</name>
<dbReference type="Pfam" id="PF01327">
    <property type="entry name" value="Pep_deformylase"/>
    <property type="match status" value="1"/>
</dbReference>
<gene>
    <name evidence="2" type="ORF">FC34_GL001882</name>
</gene>
<dbReference type="PANTHER" id="PTHR10458">
    <property type="entry name" value="PEPTIDE DEFORMYLASE"/>
    <property type="match status" value="1"/>
</dbReference>
<reference evidence="2 3" key="1">
    <citation type="journal article" date="2015" name="Genome Announc.">
        <title>Expanding the biotechnology potential of lactobacilli through comparative genomics of 213 strains and associated genera.</title>
        <authorList>
            <person name="Sun Z."/>
            <person name="Harris H.M."/>
            <person name="McCann A."/>
            <person name="Guo C."/>
            <person name="Argimon S."/>
            <person name="Zhang W."/>
            <person name="Yang X."/>
            <person name="Jeffery I.B."/>
            <person name="Cooney J.C."/>
            <person name="Kagawa T.F."/>
            <person name="Liu W."/>
            <person name="Song Y."/>
            <person name="Salvetti E."/>
            <person name="Wrobel A."/>
            <person name="Rasinkangas P."/>
            <person name="Parkhill J."/>
            <person name="Rea M.C."/>
            <person name="O'Sullivan O."/>
            <person name="Ritari J."/>
            <person name="Douillard F.P."/>
            <person name="Paul Ross R."/>
            <person name="Yang R."/>
            <person name="Briner A.E."/>
            <person name="Felis G.E."/>
            <person name="de Vos W.M."/>
            <person name="Barrangou R."/>
            <person name="Klaenhammer T.R."/>
            <person name="Caufield P.W."/>
            <person name="Cui Y."/>
            <person name="Zhang H."/>
            <person name="O'Toole P.W."/>
        </authorList>
    </citation>
    <scope>NUCLEOTIDE SEQUENCE [LARGE SCALE GENOMIC DNA]</scope>
    <source>
        <strain evidence="2 3">DSM 23927</strain>
    </source>
</reference>
<sequence>MKQTIIHDQAFLAQPSTPASPLDAPVVTNLLDTLRANAGRAAGLAANMIGVHKRIIVAQVGPLALALVNPVITKQVGPYTTEESCLSIPGTRETTRYQSIAVSYLDEQFQPHTQTFTDWAAQIIQHEVDHCNGVLI</sequence>
<dbReference type="SUPFAM" id="SSF56420">
    <property type="entry name" value="Peptide deformylase"/>
    <property type="match status" value="1"/>
</dbReference>
<keyword evidence="3" id="KW-1185">Reference proteome</keyword>
<dbReference type="OrthoDB" id="9784988at2"/>
<dbReference type="EMBL" id="AYZQ01000006">
    <property type="protein sequence ID" value="KRM71191.1"/>
    <property type="molecule type" value="Genomic_DNA"/>
</dbReference>
<dbReference type="CDD" id="cd00487">
    <property type="entry name" value="Pep_deformylase"/>
    <property type="match status" value="1"/>
</dbReference>
<dbReference type="InterPro" id="IPR023635">
    <property type="entry name" value="Peptide_deformylase"/>
</dbReference>
<dbReference type="PRINTS" id="PR01576">
    <property type="entry name" value="PDEFORMYLASE"/>
</dbReference>
<comment type="similarity">
    <text evidence="1">Belongs to the polypeptide deformylase family.</text>
</comment>
<dbReference type="STRING" id="1423727.FC34_GL001882"/>
<dbReference type="AlphaFoldDB" id="A0A0R2AW36"/>
<evidence type="ECO:0000313" key="2">
    <source>
        <dbReference type="EMBL" id="KRM71191.1"/>
    </source>
</evidence>
<dbReference type="PANTHER" id="PTHR10458:SF22">
    <property type="entry name" value="PEPTIDE DEFORMYLASE"/>
    <property type="match status" value="1"/>
</dbReference>
<dbReference type="PIRSF" id="PIRSF004749">
    <property type="entry name" value="Pep_def"/>
    <property type="match status" value="1"/>
</dbReference>
<accession>A0A0R2AW36</accession>
<evidence type="ECO:0000313" key="3">
    <source>
        <dbReference type="Proteomes" id="UP000051672"/>
    </source>
</evidence>
<dbReference type="RefSeq" id="WP_057895161.1">
    <property type="nucleotide sequence ID" value="NZ_AYZQ01000006.1"/>
</dbReference>